<organism evidence="2 3">
    <name type="scientific">Rubripirellula obstinata</name>
    <dbReference type="NCBI Taxonomy" id="406547"/>
    <lineage>
        <taxon>Bacteria</taxon>
        <taxon>Pseudomonadati</taxon>
        <taxon>Planctomycetota</taxon>
        <taxon>Planctomycetia</taxon>
        <taxon>Pirellulales</taxon>
        <taxon>Pirellulaceae</taxon>
        <taxon>Rubripirellula</taxon>
    </lineage>
</organism>
<protein>
    <submittedName>
        <fullName evidence="2">Uncharacterized protein</fullName>
    </submittedName>
</protein>
<dbReference type="RefSeq" id="WP_238383160.1">
    <property type="nucleotide sequence ID" value="NZ_LWSK01000089.1"/>
</dbReference>
<feature type="transmembrane region" description="Helical" evidence="1">
    <location>
        <begin position="20"/>
        <end position="42"/>
    </location>
</feature>
<evidence type="ECO:0000256" key="1">
    <source>
        <dbReference type="SAM" id="Phobius"/>
    </source>
</evidence>
<name>A0A5B1CGJ9_9BACT</name>
<keyword evidence="1" id="KW-0812">Transmembrane</keyword>
<dbReference type="EMBL" id="VRLW01000001">
    <property type="protein sequence ID" value="KAA1258710.1"/>
    <property type="molecule type" value="Genomic_DNA"/>
</dbReference>
<comment type="caution">
    <text evidence="2">The sequence shown here is derived from an EMBL/GenBank/DDBJ whole genome shotgun (WGS) entry which is preliminary data.</text>
</comment>
<sequence>MNQMRSIVSNPVRSRTGGVLIEAIVASMLLVTATTSLTRFVVSSRQLGIAADQQLAAKLVTENAIERLRSIPAKDWPANAESVAKAVTEASGISTQIEMSSFQIDQRQAWHATIRSQIGKDQLAVHENHAWKVVQ</sequence>
<evidence type="ECO:0000313" key="3">
    <source>
        <dbReference type="Proteomes" id="UP000322699"/>
    </source>
</evidence>
<keyword evidence="1" id="KW-1133">Transmembrane helix</keyword>
<reference evidence="2 3" key="1">
    <citation type="submission" date="2019-08" db="EMBL/GenBank/DDBJ databases">
        <title>Deep-cultivation of Planctomycetes and their phenomic and genomic characterization uncovers novel biology.</title>
        <authorList>
            <person name="Wiegand S."/>
            <person name="Jogler M."/>
            <person name="Boedeker C."/>
            <person name="Pinto D."/>
            <person name="Vollmers J."/>
            <person name="Rivas-Marin E."/>
            <person name="Kohn T."/>
            <person name="Peeters S.H."/>
            <person name="Heuer A."/>
            <person name="Rast P."/>
            <person name="Oberbeckmann S."/>
            <person name="Bunk B."/>
            <person name="Jeske O."/>
            <person name="Meyerdierks A."/>
            <person name="Storesund J.E."/>
            <person name="Kallscheuer N."/>
            <person name="Luecker S."/>
            <person name="Lage O.M."/>
            <person name="Pohl T."/>
            <person name="Merkel B.J."/>
            <person name="Hornburger P."/>
            <person name="Mueller R.-W."/>
            <person name="Bruemmer F."/>
            <person name="Labrenz M."/>
            <person name="Spormann A.M."/>
            <person name="Op Den Camp H."/>
            <person name="Overmann J."/>
            <person name="Amann R."/>
            <person name="Jetten M.S.M."/>
            <person name="Mascher T."/>
            <person name="Medema M.H."/>
            <person name="Devos D.P."/>
            <person name="Kaster A.-K."/>
            <person name="Ovreas L."/>
            <person name="Rohde M."/>
            <person name="Galperin M.Y."/>
            <person name="Jogler C."/>
        </authorList>
    </citation>
    <scope>NUCLEOTIDE SEQUENCE [LARGE SCALE GENOMIC DNA]</scope>
    <source>
        <strain evidence="2 3">LF1</strain>
    </source>
</reference>
<evidence type="ECO:0000313" key="2">
    <source>
        <dbReference type="EMBL" id="KAA1258710.1"/>
    </source>
</evidence>
<accession>A0A5B1CGJ9</accession>
<dbReference type="Proteomes" id="UP000322699">
    <property type="component" value="Unassembled WGS sequence"/>
</dbReference>
<keyword evidence="1" id="KW-0472">Membrane</keyword>
<keyword evidence="3" id="KW-1185">Reference proteome</keyword>
<dbReference type="AlphaFoldDB" id="A0A5B1CGJ9"/>
<gene>
    <name evidence="2" type="ORF">LF1_12330</name>
</gene>
<proteinExistence type="predicted"/>